<gene>
    <name evidence="1" type="ORF">DCAR_0936131</name>
</gene>
<organism evidence="1 2">
    <name type="scientific">Daucus carota subsp. sativus</name>
    <name type="common">Carrot</name>
    <dbReference type="NCBI Taxonomy" id="79200"/>
    <lineage>
        <taxon>Eukaryota</taxon>
        <taxon>Viridiplantae</taxon>
        <taxon>Streptophyta</taxon>
        <taxon>Embryophyta</taxon>
        <taxon>Tracheophyta</taxon>
        <taxon>Spermatophyta</taxon>
        <taxon>Magnoliopsida</taxon>
        <taxon>eudicotyledons</taxon>
        <taxon>Gunneridae</taxon>
        <taxon>Pentapetalae</taxon>
        <taxon>asterids</taxon>
        <taxon>campanulids</taxon>
        <taxon>Apiales</taxon>
        <taxon>Apiaceae</taxon>
        <taxon>Apioideae</taxon>
        <taxon>Scandiceae</taxon>
        <taxon>Daucinae</taxon>
        <taxon>Daucus</taxon>
        <taxon>Daucus sect. Daucus</taxon>
    </lineage>
</organism>
<evidence type="ECO:0000313" key="1">
    <source>
        <dbReference type="EMBL" id="WOH16575.1"/>
    </source>
</evidence>
<name>A0A175YJ54_DAUCS</name>
<protein>
    <submittedName>
        <fullName evidence="1">Uncharacterized protein</fullName>
    </submittedName>
</protein>
<keyword evidence="2" id="KW-1185">Reference proteome</keyword>
<dbReference type="Proteomes" id="UP000077755">
    <property type="component" value="Chromosome 9"/>
</dbReference>
<dbReference type="AlphaFoldDB" id="A0A175YJ54"/>
<proteinExistence type="predicted"/>
<reference evidence="1" key="2">
    <citation type="submission" date="2022-03" db="EMBL/GenBank/DDBJ databases">
        <title>Draft title - Genomic analysis of global carrot germplasm unveils the trajectory of domestication and the origin of high carotenoid orange carrot.</title>
        <authorList>
            <person name="Iorizzo M."/>
            <person name="Ellison S."/>
            <person name="Senalik D."/>
            <person name="Macko-Podgorni A."/>
            <person name="Grzebelus D."/>
            <person name="Bostan H."/>
            <person name="Rolling W."/>
            <person name="Curaba J."/>
            <person name="Simon P."/>
        </authorList>
    </citation>
    <scope>NUCLEOTIDE SEQUENCE</scope>
    <source>
        <tissue evidence="1">Leaf</tissue>
    </source>
</reference>
<dbReference type="Gramene" id="KZM83575">
    <property type="protein sequence ID" value="KZM83575"/>
    <property type="gene ID" value="DCAR_031144"/>
</dbReference>
<sequence>MAFVTKPNIFVLVFILLSIYGALSTSASSLHQREKQNLRWFSDCLSGHRKLGLVDCGGGSANMNRANYWSESLKSSLSPPPAPVKRVVTRSGIASPLSK</sequence>
<dbReference type="EMBL" id="CP093351">
    <property type="protein sequence ID" value="WOH16575.1"/>
    <property type="molecule type" value="Genomic_DNA"/>
</dbReference>
<accession>A0A175YJ54</accession>
<evidence type="ECO:0000313" key="2">
    <source>
        <dbReference type="Proteomes" id="UP000077755"/>
    </source>
</evidence>
<reference evidence="1" key="1">
    <citation type="journal article" date="2016" name="Nat. Genet.">
        <title>A high-quality carrot genome assembly provides new insights into carotenoid accumulation and asterid genome evolution.</title>
        <authorList>
            <person name="Iorizzo M."/>
            <person name="Ellison S."/>
            <person name="Senalik D."/>
            <person name="Zeng P."/>
            <person name="Satapoomin P."/>
            <person name="Huang J."/>
            <person name="Bowman M."/>
            <person name="Iovene M."/>
            <person name="Sanseverino W."/>
            <person name="Cavagnaro P."/>
            <person name="Yildiz M."/>
            <person name="Macko-Podgorni A."/>
            <person name="Moranska E."/>
            <person name="Grzebelus E."/>
            <person name="Grzebelus D."/>
            <person name="Ashrafi H."/>
            <person name="Zheng Z."/>
            <person name="Cheng S."/>
            <person name="Spooner D."/>
            <person name="Van Deynze A."/>
            <person name="Simon P."/>
        </authorList>
    </citation>
    <scope>NUCLEOTIDE SEQUENCE</scope>
    <source>
        <tissue evidence="1">Leaf</tissue>
    </source>
</reference>